<evidence type="ECO:0000259" key="3">
    <source>
        <dbReference type="Pfam" id="PF13458"/>
    </source>
</evidence>
<proteinExistence type="inferred from homology"/>
<dbReference type="Proteomes" id="UP001320148">
    <property type="component" value="Chromosome"/>
</dbReference>
<evidence type="ECO:0000256" key="2">
    <source>
        <dbReference type="ARBA" id="ARBA00022729"/>
    </source>
</evidence>
<dbReference type="InterPro" id="IPR028081">
    <property type="entry name" value="Leu-bd"/>
</dbReference>
<dbReference type="EMBL" id="AP024488">
    <property type="protein sequence ID" value="BCS95213.1"/>
    <property type="molecule type" value="Genomic_DNA"/>
</dbReference>
<comment type="similarity">
    <text evidence="1">Belongs to the leucine-binding protein family.</text>
</comment>
<keyword evidence="5" id="KW-1185">Reference proteome</keyword>
<dbReference type="PANTHER" id="PTHR30483:SF6">
    <property type="entry name" value="PERIPLASMIC BINDING PROTEIN OF ABC TRANSPORTER FOR NATURAL AMINO ACIDS"/>
    <property type="match status" value="1"/>
</dbReference>
<gene>
    <name evidence="4" type="ORF">DSLASN_08450</name>
</gene>
<dbReference type="Pfam" id="PF13458">
    <property type="entry name" value="Peripla_BP_6"/>
    <property type="match status" value="1"/>
</dbReference>
<organism evidence="4 5">
    <name type="scientific">Desulfoluna limicola</name>
    <dbReference type="NCBI Taxonomy" id="2810562"/>
    <lineage>
        <taxon>Bacteria</taxon>
        <taxon>Pseudomonadati</taxon>
        <taxon>Thermodesulfobacteriota</taxon>
        <taxon>Desulfobacteria</taxon>
        <taxon>Desulfobacterales</taxon>
        <taxon>Desulfolunaceae</taxon>
        <taxon>Desulfoluna</taxon>
    </lineage>
</organism>
<dbReference type="RefSeq" id="WP_236891484.1">
    <property type="nucleotide sequence ID" value="NZ_AP024488.1"/>
</dbReference>
<keyword evidence="2" id="KW-0732">Signal</keyword>
<reference evidence="4 5" key="1">
    <citation type="submission" date="2021-02" db="EMBL/GenBank/DDBJ databases">
        <title>Complete genome of Desulfoluna sp. strain ASN36.</title>
        <authorList>
            <person name="Takahashi A."/>
            <person name="Kojima H."/>
            <person name="Fukui M."/>
        </authorList>
    </citation>
    <scope>NUCLEOTIDE SEQUENCE [LARGE SCALE GENOMIC DNA]</scope>
    <source>
        <strain evidence="4 5">ASN36</strain>
    </source>
</reference>
<dbReference type="InterPro" id="IPR051010">
    <property type="entry name" value="BCAA_transport"/>
</dbReference>
<dbReference type="InterPro" id="IPR028082">
    <property type="entry name" value="Peripla_BP_I"/>
</dbReference>
<name>A0ABM7PDP7_9BACT</name>
<dbReference type="SUPFAM" id="SSF53822">
    <property type="entry name" value="Periplasmic binding protein-like I"/>
    <property type="match status" value="1"/>
</dbReference>
<dbReference type="Gene3D" id="3.40.50.2300">
    <property type="match status" value="2"/>
</dbReference>
<evidence type="ECO:0000313" key="5">
    <source>
        <dbReference type="Proteomes" id="UP001320148"/>
    </source>
</evidence>
<accession>A0ABM7PDP7</accession>
<evidence type="ECO:0000256" key="1">
    <source>
        <dbReference type="ARBA" id="ARBA00010062"/>
    </source>
</evidence>
<dbReference type="PANTHER" id="PTHR30483">
    <property type="entry name" value="LEUCINE-SPECIFIC-BINDING PROTEIN"/>
    <property type="match status" value="1"/>
</dbReference>
<feature type="domain" description="Leucine-binding protein" evidence="3">
    <location>
        <begin position="34"/>
        <end position="367"/>
    </location>
</feature>
<sequence>MPLEIKADKGCRAVRSLLVVVFLLLCACTRDSEPIKIGAIIPLTGAASQHVVFVDAMTLAMDEINATGGVNGRKLKLIVTDSQSNPEEGRQAFVRMEKAHHPLVYLTTTSVVSLALAPLAEETRVVLVGMAASSPRVTPGRQWVFKYYITPEDEVVPIVSHLKWLKIRTLGILYQDDAFGRSLNTVVTQRVESLGARAVSVPFAASDPRFAEKIARINDMEAIYVVGFVRVAGKAILALREQQYPGTILAYSGASSLPQAMPEMLPQLEGIYLAAPIIYNPNYVFARKAKERYERRFNQNFTHQAANGYDFIHILAGLMEGEDVSRERVRERLNSEFSYPGVFGYIEKDAGQHDIAFPLYPARIVNGTIHYLQ</sequence>
<dbReference type="PROSITE" id="PS51257">
    <property type="entry name" value="PROKAR_LIPOPROTEIN"/>
    <property type="match status" value="1"/>
</dbReference>
<protein>
    <submittedName>
        <fullName evidence="4">ABC transporter substrate-binding protein</fullName>
    </submittedName>
</protein>
<dbReference type="CDD" id="cd06268">
    <property type="entry name" value="PBP1_ABC_transporter_LIVBP-like"/>
    <property type="match status" value="1"/>
</dbReference>
<evidence type="ECO:0000313" key="4">
    <source>
        <dbReference type="EMBL" id="BCS95213.1"/>
    </source>
</evidence>